<keyword evidence="1" id="KW-0732">Signal</keyword>
<accession>A0A6G1KVH2</accession>
<sequence length="256" mass="27507">MFSVLFGISLALILQTCLASYGPNWGSGPVTPYEFNKDGTMVPDSKADTNNKIIFAQASIVLPKTPTGIDGVKGNCPIWLGMGTYHLPYGCLIQGIINHFPSSHDPKDACGDLGEDRWCITAFILSHNPNFWGENAVANTGQTVTATYTWITGTQDWRVDMAVDGEIVSTVTAEAGYANGFGFANECTTKPCGLLDAHEWFNVSLVLQDPNPKYDLTHGAKGWNAKGVTGGITTKDGGLTWTSEGIQIPAHTFVDI</sequence>
<dbReference type="EMBL" id="ML995913">
    <property type="protein sequence ID" value="KAF2764683.1"/>
    <property type="molecule type" value="Genomic_DNA"/>
</dbReference>
<evidence type="ECO:0000313" key="2">
    <source>
        <dbReference type="EMBL" id="KAF2764683.1"/>
    </source>
</evidence>
<reference evidence="2" key="1">
    <citation type="journal article" date="2020" name="Stud. Mycol.">
        <title>101 Dothideomycetes genomes: a test case for predicting lifestyles and emergence of pathogens.</title>
        <authorList>
            <person name="Haridas S."/>
            <person name="Albert R."/>
            <person name="Binder M."/>
            <person name="Bloem J."/>
            <person name="Labutti K."/>
            <person name="Salamov A."/>
            <person name="Andreopoulos B."/>
            <person name="Baker S."/>
            <person name="Barry K."/>
            <person name="Bills G."/>
            <person name="Bluhm B."/>
            <person name="Cannon C."/>
            <person name="Castanera R."/>
            <person name="Culley D."/>
            <person name="Daum C."/>
            <person name="Ezra D."/>
            <person name="Gonzalez J."/>
            <person name="Henrissat B."/>
            <person name="Kuo A."/>
            <person name="Liang C."/>
            <person name="Lipzen A."/>
            <person name="Lutzoni F."/>
            <person name="Magnuson J."/>
            <person name="Mondo S."/>
            <person name="Nolan M."/>
            <person name="Ohm R."/>
            <person name="Pangilinan J."/>
            <person name="Park H.-J."/>
            <person name="Ramirez L."/>
            <person name="Alfaro M."/>
            <person name="Sun H."/>
            <person name="Tritt A."/>
            <person name="Yoshinaga Y."/>
            <person name="Zwiers L.-H."/>
            <person name="Turgeon B."/>
            <person name="Goodwin S."/>
            <person name="Spatafora J."/>
            <person name="Crous P."/>
            <person name="Grigoriev I."/>
        </authorList>
    </citation>
    <scope>NUCLEOTIDE SEQUENCE</scope>
    <source>
        <strain evidence="2">CBS 116005</strain>
    </source>
</reference>
<dbReference type="OrthoDB" id="5086500at2759"/>
<name>A0A6G1KVH2_9PEZI</name>
<keyword evidence="3" id="KW-1185">Reference proteome</keyword>
<dbReference type="AlphaFoldDB" id="A0A6G1KVH2"/>
<evidence type="ECO:0008006" key="4">
    <source>
        <dbReference type="Google" id="ProtNLM"/>
    </source>
</evidence>
<dbReference type="Proteomes" id="UP000799436">
    <property type="component" value="Unassembled WGS sequence"/>
</dbReference>
<feature type="chain" id="PRO_5026021155" description="Concanavalin A-like lectin/glucanase" evidence="1">
    <location>
        <begin position="20"/>
        <end position="256"/>
    </location>
</feature>
<evidence type="ECO:0000256" key="1">
    <source>
        <dbReference type="SAM" id="SignalP"/>
    </source>
</evidence>
<protein>
    <recommendedName>
        <fullName evidence="4">Concanavalin A-like lectin/glucanase</fullName>
    </recommendedName>
</protein>
<organism evidence="2 3">
    <name type="scientific">Teratosphaeria nubilosa</name>
    <dbReference type="NCBI Taxonomy" id="161662"/>
    <lineage>
        <taxon>Eukaryota</taxon>
        <taxon>Fungi</taxon>
        <taxon>Dikarya</taxon>
        <taxon>Ascomycota</taxon>
        <taxon>Pezizomycotina</taxon>
        <taxon>Dothideomycetes</taxon>
        <taxon>Dothideomycetidae</taxon>
        <taxon>Mycosphaerellales</taxon>
        <taxon>Teratosphaeriaceae</taxon>
        <taxon>Teratosphaeria</taxon>
    </lineage>
</organism>
<gene>
    <name evidence="2" type="ORF">EJ03DRAFT_18248</name>
</gene>
<feature type="signal peptide" evidence="1">
    <location>
        <begin position="1"/>
        <end position="19"/>
    </location>
</feature>
<evidence type="ECO:0000313" key="3">
    <source>
        <dbReference type="Proteomes" id="UP000799436"/>
    </source>
</evidence>
<proteinExistence type="predicted"/>